<proteinExistence type="predicted"/>
<sequence length="239" mass="27038">MFPDSWKGSDIMITKLVYEGDSITIDMEQLCKVLRVKAESPHFAGIQELALAARKIATVKAVYKVAFVEAKSESSVTIDGITFTSRVLSVNLADTYRVFPYVITCGEELAAWAKNQQDMLDNYYADTITEMILKNTRQTFFEQLDEHWGLESTANMNPGSLADWPITEQRPLFKLIGDVEALIGVRLNESCLMVPIKSVSGIHFPKQGSWENCQLCPRENCPGRKAPYDEHLFEEKFKL</sequence>
<dbReference type="AlphaFoldDB" id="A0A212LLR3"/>
<organism evidence="1">
    <name type="scientific">uncultured Sporomusa sp</name>
    <dbReference type="NCBI Taxonomy" id="307249"/>
    <lineage>
        <taxon>Bacteria</taxon>
        <taxon>Bacillati</taxon>
        <taxon>Bacillota</taxon>
        <taxon>Negativicutes</taxon>
        <taxon>Selenomonadales</taxon>
        <taxon>Sporomusaceae</taxon>
        <taxon>Sporomusa</taxon>
        <taxon>environmental samples</taxon>
    </lineage>
</organism>
<dbReference type="InterPro" id="IPR037010">
    <property type="entry name" value="VitB12-dep_Met_synth_activ_sf"/>
</dbReference>
<name>A0A212LLR3_9FIRM</name>
<evidence type="ECO:0000313" key="1">
    <source>
        <dbReference type="EMBL" id="SCM78339.1"/>
    </source>
</evidence>
<dbReference type="SUPFAM" id="SSF56507">
    <property type="entry name" value="Methionine synthase activation domain-like"/>
    <property type="match status" value="1"/>
</dbReference>
<reference evidence="1" key="1">
    <citation type="submission" date="2016-08" db="EMBL/GenBank/DDBJ databases">
        <authorList>
            <person name="Seilhamer J.J."/>
        </authorList>
    </citation>
    <scope>NUCLEOTIDE SEQUENCE</scope>
    <source>
        <strain evidence="1">86</strain>
    </source>
</reference>
<dbReference type="Gene3D" id="3.40.109.40">
    <property type="match status" value="1"/>
</dbReference>
<dbReference type="GO" id="GO:0008705">
    <property type="term" value="F:methionine synthase activity"/>
    <property type="evidence" value="ECO:0007669"/>
    <property type="project" value="InterPro"/>
</dbReference>
<protein>
    <submittedName>
        <fullName evidence="1">Uncharacterized protein</fullName>
    </submittedName>
</protein>
<gene>
    <name evidence="1" type="ORF">KL86SPO_10010</name>
</gene>
<accession>A0A212LLR3</accession>
<dbReference type="EMBL" id="FMJE01000001">
    <property type="protein sequence ID" value="SCM78339.1"/>
    <property type="molecule type" value="Genomic_DNA"/>
</dbReference>